<dbReference type="PROSITE" id="PS01095">
    <property type="entry name" value="GH18_1"/>
    <property type="match status" value="1"/>
</dbReference>
<dbReference type="Proteomes" id="UP000482295">
    <property type="component" value="Unassembled WGS sequence"/>
</dbReference>
<organism evidence="2 3">
    <name type="scientific">Prevotella vespertina</name>
    <dbReference type="NCBI Taxonomy" id="2608404"/>
    <lineage>
        <taxon>Bacteria</taxon>
        <taxon>Pseudomonadati</taxon>
        <taxon>Bacteroidota</taxon>
        <taxon>Bacteroidia</taxon>
        <taxon>Bacteroidales</taxon>
        <taxon>Prevotellaceae</taxon>
        <taxon>Prevotella</taxon>
    </lineage>
</organism>
<dbReference type="Pfam" id="PF16141">
    <property type="entry name" value="GH18_BT1044-like"/>
    <property type="match status" value="1"/>
</dbReference>
<dbReference type="PROSITE" id="PS51257">
    <property type="entry name" value="PROKAR_LIPOPROTEIN"/>
    <property type="match status" value="1"/>
</dbReference>
<dbReference type="Gene3D" id="3.20.20.80">
    <property type="entry name" value="Glycosidases"/>
    <property type="match status" value="1"/>
</dbReference>
<proteinExistence type="predicted"/>
<dbReference type="RefSeq" id="WP_009434534.1">
    <property type="nucleotide sequence ID" value="NZ_VVIQ01000007.1"/>
</dbReference>
<gene>
    <name evidence="2" type="ORF">F0475_07485</name>
</gene>
<evidence type="ECO:0000313" key="3">
    <source>
        <dbReference type="Proteomes" id="UP000482295"/>
    </source>
</evidence>
<evidence type="ECO:0000313" key="2">
    <source>
        <dbReference type="EMBL" id="MUL28142.1"/>
    </source>
</evidence>
<dbReference type="EMBL" id="VVIQ01000007">
    <property type="protein sequence ID" value="MUL28142.1"/>
    <property type="molecule type" value="Genomic_DNA"/>
</dbReference>
<protein>
    <submittedName>
        <fullName evidence="2">Endo-beta-N-acetylglucosaminidase</fullName>
    </submittedName>
</protein>
<keyword evidence="3" id="KW-1185">Reference proteome</keyword>
<dbReference type="GO" id="GO:0004553">
    <property type="term" value="F:hydrolase activity, hydrolyzing O-glycosyl compounds"/>
    <property type="evidence" value="ECO:0007669"/>
    <property type="project" value="InterPro"/>
</dbReference>
<name>A0A7C9HTE7_9BACT</name>
<dbReference type="AlphaFoldDB" id="A0A7C9HTE7"/>
<accession>A0A7C9HTE7</accession>
<feature type="chain" id="PRO_5028916750" evidence="1">
    <location>
        <begin position="21"/>
        <end position="367"/>
    </location>
</feature>
<dbReference type="InterPro" id="IPR001579">
    <property type="entry name" value="Glyco_hydro_18_chit_AS"/>
</dbReference>
<keyword evidence="1" id="KW-0732">Signal</keyword>
<dbReference type="InterPro" id="IPR017853">
    <property type="entry name" value="GH"/>
</dbReference>
<dbReference type="InterPro" id="IPR032320">
    <property type="entry name" value="GH18_BT1044-like"/>
</dbReference>
<dbReference type="SUPFAM" id="SSF51445">
    <property type="entry name" value="(Trans)glycosidases"/>
    <property type="match status" value="1"/>
</dbReference>
<dbReference type="GO" id="GO:0005975">
    <property type="term" value="P:carbohydrate metabolic process"/>
    <property type="evidence" value="ECO:0007669"/>
    <property type="project" value="InterPro"/>
</dbReference>
<reference evidence="2 3" key="1">
    <citation type="submission" date="2019-09" db="EMBL/GenBank/DDBJ databases">
        <title>Prevotella A2879 sp. nov., isolated from an abscess of a patient.</title>
        <authorList>
            <person name="Buhl M."/>
            <person name="Oberhettinger P."/>
        </authorList>
    </citation>
    <scope>NUCLEOTIDE SEQUENCE [LARGE SCALE GENOMIC DNA]</scope>
    <source>
        <strain evidence="2 3">A2879</strain>
    </source>
</reference>
<comment type="caution">
    <text evidence="2">The sequence shown here is derived from an EMBL/GenBank/DDBJ whole genome shotgun (WGS) entry which is preliminary data.</text>
</comment>
<evidence type="ECO:0000256" key="1">
    <source>
        <dbReference type="SAM" id="SignalP"/>
    </source>
</evidence>
<sequence length="367" mass="41545">MKKYYIFGLLALLFATVSCSDWTEPATKNIDGLLADADAAQAKAHEAYLANLRAYKLSDHQVTFGWFGGWTGENPASRCLYNLPDSTDFVSLWDGFSNLTKAQQADLKRAQEEKGIRALACALLFDIGKGVTPAQPKASKDKGETWEQYNHNYWGWVDGDEEKINAAIVKYANAICDTIYKYNLDGFDLDAEPYIPQPFQTSKEMWQGDRMNLFIRTMGKRIGPKAETEEGRKKLLVVDGEPYWFSADMALYFNYYILQAYNCYSYTDLDTRFQQVANKFASKQSAEEVARKLIVTENFEAYSAKGGVNFTTRDGKTVTSYLGMAQWQPLKGRKGGIGSYHMEKDYAANPSYKYLRQGIQIMNPAIK</sequence>
<feature type="signal peptide" evidence="1">
    <location>
        <begin position="1"/>
        <end position="20"/>
    </location>
</feature>